<dbReference type="PANTHER" id="PTHR30337">
    <property type="entry name" value="COMPONENT OF ATP-DEPENDENT DSDNA EXONUCLEASE"/>
    <property type="match status" value="1"/>
</dbReference>
<organism evidence="6 7">
    <name type="scientific">Entomospira nematocerorum</name>
    <dbReference type="NCBI Taxonomy" id="2719987"/>
    <lineage>
        <taxon>Bacteria</taxon>
        <taxon>Pseudomonadati</taxon>
        <taxon>Spirochaetota</taxon>
        <taxon>Spirochaetia</taxon>
        <taxon>Spirochaetales</taxon>
        <taxon>Spirochaetaceae</taxon>
        <taxon>Entomospira</taxon>
    </lineage>
</organism>
<dbReference type="InterPro" id="IPR029052">
    <property type="entry name" value="Metallo-depent_PP-like"/>
</dbReference>
<keyword evidence="4" id="KW-0255">Endonuclease</keyword>
<feature type="domain" description="Calcineurin-like phosphoesterase" evidence="5">
    <location>
        <begin position="5"/>
        <end position="238"/>
    </location>
</feature>
<evidence type="ECO:0000256" key="2">
    <source>
        <dbReference type="ARBA" id="ARBA00022801"/>
    </source>
</evidence>
<evidence type="ECO:0000313" key="6">
    <source>
        <dbReference type="EMBL" id="NIZ46513.1"/>
    </source>
</evidence>
<keyword evidence="7" id="KW-1185">Reference proteome</keyword>
<comment type="function">
    <text evidence="4">SbcCD cleaves DNA hairpin structures. These structures can inhibit DNA replication and are intermediates in certain DNA recombination reactions. The complex acts as a 3'-&gt;5' double strand exonuclease that can open hairpins. It also has a 5' single-strand endonuclease activity.</text>
</comment>
<evidence type="ECO:0000256" key="3">
    <source>
        <dbReference type="ARBA" id="ARBA00022839"/>
    </source>
</evidence>
<accession>A0A968GE37</accession>
<comment type="caution">
    <text evidence="6">The sequence shown here is derived from an EMBL/GenBank/DDBJ whole genome shotgun (WGS) entry which is preliminary data.</text>
</comment>
<dbReference type="SUPFAM" id="SSF56300">
    <property type="entry name" value="Metallo-dependent phosphatases"/>
    <property type="match status" value="1"/>
</dbReference>
<dbReference type="Proteomes" id="UP000752013">
    <property type="component" value="Unassembled WGS sequence"/>
</dbReference>
<dbReference type="InterPro" id="IPR004843">
    <property type="entry name" value="Calcineurin-like_PHP"/>
</dbReference>
<proteinExistence type="inferred from homology"/>
<evidence type="ECO:0000256" key="1">
    <source>
        <dbReference type="ARBA" id="ARBA00022722"/>
    </source>
</evidence>
<dbReference type="NCBIfam" id="TIGR00619">
    <property type="entry name" value="sbcd"/>
    <property type="match status" value="1"/>
</dbReference>
<dbReference type="GO" id="GO:0006260">
    <property type="term" value="P:DNA replication"/>
    <property type="evidence" value="ECO:0007669"/>
    <property type="project" value="UniProtKB-KW"/>
</dbReference>
<keyword evidence="4" id="KW-0233">DNA recombination</keyword>
<dbReference type="InterPro" id="IPR004593">
    <property type="entry name" value="SbcD"/>
</dbReference>
<name>A0A968GE37_9SPIO</name>
<dbReference type="GO" id="GO:0006310">
    <property type="term" value="P:DNA recombination"/>
    <property type="evidence" value="ECO:0007669"/>
    <property type="project" value="UniProtKB-KW"/>
</dbReference>
<comment type="similarity">
    <text evidence="4">Belongs to the SbcD family.</text>
</comment>
<sequence>MIQMIKVMHTSDWHLGKNIKDIRREGEYKSVLDQVYSHIECEQPSVLLISGDIFDTTLPPIWAQKLYYQFLMRLKELPHHMHIVITAGNHDSAAWLEAPKEMLKHYYIDIVGGANIQEENPILLIDDEDGELTAIVIAVPYLRDAQMRTIDVSSPIDNWQQHLHDAMREFYHKQIVKAISIRGERMIPIIVMGHLFLRGGSINDQDGTRPSVGTLGEFIADDLFDDVSYVALGHLHQPQCVSGKEHWRYSGSLLKSSFSEVHHQKSLVSITFVDREMSSYKLCSLVDPVEFIRLHGSWSEQELQLQNLIKTDRRAYVECNVTKEFLTVARQWQEDFAKASHGIFIIQITRTDKLAFSLSERLDQHAVVKLNELKPIDIFKKRLELDSLLDVQQTTILTELFLHIEKQCHEENIISVEEER</sequence>
<dbReference type="GO" id="GO:0008408">
    <property type="term" value="F:3'-5' exonuclease activity"/>
    <property type="evidence" value="ECO:0007669"/>
    <property type="project" value="InterPro"/>
</dbReference>
<protein>
    <recommendedName>
        <fullName evidence="4">Nuclease SbcCD subunit D</fullName>
    </recommendedName>
</protein>
<dbReference type="EMBL" id="JAATLK010000001">
    <property type="protein sequence ID" value="NIZ46513.1"/>
    <property type="molecule type" value="Genomic_DNA"/>
</dbReference>
<keyword evidence="3 4" id="KW-0269">Exonuclease</keyword>
<keyword evidence="4" id="KW-0235">DNA replication</keyword>
<reference evidence="6" key="1">
    <citation type="submission" date="2020-03" db="EMBL/GenBank/DDBJ databases">
        <title>Spirochaetal bacteria isolated from arthropods constitute a novel genus Entomospira genus novum within the order Spirochaetales.</title>
        <authorList>
            <person name="Grana-Miraglia L."/>
            <person name="Sikutova S."/>
            <person name="Fingerle V."/>
            <person name="Sing A."/>
            <person name="Castillo-Ramirez S."/>
            <person name="Margos G."/>
            <person name="Rudolf I."/>
        </authorList>
    </citation>
    <scope>NUCLEOTIDE SEQUENCE</scope>
    <source>
        <strain evidence="6">BR208</strain>
    </source>
</reference>
<dbReference type="AlphaFoldDB" id="A0A968GE37"/>
<dbReference type="GO" id="GO:0004519">
    <property type="term" value="F:endonuclease activity"/>
    <property type="evidence" value="ECO:0007669"/>
    <property type="project" value="UniProtKB-KW"/>
</dbReference>
<dbReference type="InterPro" id="IPR050535">
    <property type="entry name" value="DNA_Repair-Maintenance_Comp"/>
</dbReference>
<keyword evidence="2 4" id="KW-0378">Hydrolase</keyword>
<dbReference type="CDD" id="cd00840">
    <property type="entry name" value="MPP_Mre11_N"/>
    <property type="match status" value="1"/>
</dbReference>
<gene>
    <name evidence="4 6" type="primary">sbcD</name>
    <name evidence="6" type="ORF">HCT46_01030</name>
</gene>
<evidence type="ECO:0000256" key="4">
    <source>
        <dbReference type="RuleBase" id="RU363069"/>
    </source>
</evidence>
<dbReference type="InterPro" id="IPR041796">
    <property type="entry name" value="Mre11_N"/>
</dbReference>
<dbReference type="PANTHER" id="PTHR30337:SF0">
    <property type="entry name" value="NUCLEASE SBCCD SUBUNIT D"/>
    <property type="match status" value="1"/>
</dbReference>
<keyword evidence="1 4" id="KW-0540">Nuclease</keyword>
<dbReference type="Pfam" id="PF00149">
    <property type="entry name" value="Metallophos"/>
    <property type="match status" value="1"/>
</dbReference>
<evidence type="ECO:0000313" key="7">
    <source>
        <dbReference type="Proteomes" id="UP000752013"/>
    </source>
</evidence>
<evidence type="ECO:0000259" key="5">
    <source>
        <dbReference type="Pfam" id="PF00149"/>
    </source>
</evidence>
<dbReference type="Gene3D" id="3.60.21.10">
    <property type="match status" value="1"/>
</dbReference>
<comment type="subunit">
    <text evidence="4">Heterodimer of SbcC and SbcD.</text>
</comment>